<evidence type="ECO:0000313" key="1">
    <source>
        <dbReference type="EMBL" id="GMQ28916.1"/>
    </source>
</evidence>
<sequence>MNWNKLTHPSQIEQIKALSYEKPVLIFKHSTRCSISSMSLDRLLRNWKEEDKEKVEPFYLDLIAYRDLSDQIEVVFGVPHQSPQVVLIRKGEAVYDNSHFGISYPEIMAEISRS</sequence>
<keyword evidence="2" id="KW-1185">Reference proteome</keyword>
<name>A0ABQ6PLW5_9BACT</name>
<gene>
    <name evidence="1" type="primary">ytxJ</name>
    <name evidence="1" type="ORF">Aconfl_15590</name>
</gene>
<dbReference type="Gene3D" id="3.40.30.10">
    <property type="entry name" value="Glutaredoxin"/>
    <property type="match status" value="1"/>
</dbReference>
<organism evidence="1 2">
    <name type="scientific">Algoriphagus confluentis</name>
    <dbReference type="NCBI Taxonomy" id="1697556"/>
    <lineage>
        <taxon>Bacteria</taxon>
        <taxon>Pseudomonadati</taxon>
        <taxon>Bacteroidota</taxon>
        <taxon>Cytophagia</taxon>
        <taxon>Cytophagales</taxon>
        <taxon>Cyclobacteriaceae</taxon>
        <taxon>Algoriphagus</taxon>
    </lineage>
</organism>
<proteinExistence type="predicted"/>
<evidence type="ECO:0000313" key="2">
    <source>
        <dbReference type="Proteomes" id="UP001338309"/>
    </source>
</evidence>
<dbReference type="RefSeq" id="WP_338223652.1">
    <property type="nucleotide sequence ID" value="NZ_BTPD01000004.1"/>
</dbReference>
<dbReference type="NCBIfam" id="TIGR04019">
    <property type="entry name" value="B_thiol_YtxJ"/>
    <property type="match status" value="1"/>
</dbReference>
<protein>
    <submittedName>
        <fullName evidence="1">Bacillithiol system redox-active protein YtxJ</fullName>
    </submittedName>
</protein>
<reference evidence="1 2" key="1">
    <citation type="submission" date="2023-08" db="EMBL/GenBank/DDBJ databases">
        <title>Draft genome sequence of Algoriphagus confluentis.</title>
        <authorList>
            <person name="Takatani N."/>
            <person name="Hosokawa M."/>
            <person name="Sawabe T."/>
        </authorList>
    </citation>
    <scope>NUCLEOTIDE SEQUENCE [LARGE SCALE GENOMIC DNA]</scope>
    <source>
        <strain evidence="1 2">NBRC 111222</strain>
    </source>
</reference>
<dbReference type="EMBL" id="BTPD01000004">
    <property type="protein sequence ID" value="GMQ28916.1"/>
    <property type="molecule type" value="Genomic_DNA"/>
</dbReference>
<dbReference type="Proteomes" id="UP001338309">
    <property type="component" value="Unassembled WGS sequence"/>
</dbReference>
<comment type="caution">
    <text evidence="1">The sequence shown here is derived from an EMBL/GenBank/DDBJ whole genome shotgun (WGS) entry which is preliminary data.</text>
</comment>
<dbReference type="InterPro" id="IPR022551">
    <property type="entry name" value="BrxC"/>
</dbReference>
<dbReference type="Pfam" id="PF11009">
    <property type="entry name" value="BrxC"/>
    <property type="match status" value="1"/>
</dbReference>
<accession>A0ABQ6PLW5</accession>